<evidence type="ECO:0000256" key="2">
    <source>
        <dbReference type="ARBA" id="ARBA00012438"/>
    </source>
</evidence>
<dbReference type="InterPro" id="IPR011712">
    <property type="entry name" value="Sig_transdc_His_kin_sub3_dim/P"/>
</dbReference>
<keyword evidence="9" id="KW-1133">Transmembrane helix</keyword>
<feature type="domain" description="Signal transduction histidine kinase subgroup 3 dimerisation and phosphoacceptor" evidence="10">
    <location>
        <begin position="199"/>
        <end position="264"/>
    </location>
</feature>
<keyword evidence="9" id="KW-0812">Transmembrane</keyword>
<evidence type="ECO:0000256" key="8">
    <source>
        <dbReference type="ARBA" id="ARBA00023012"/>
    </source>
</evidence>
<keyword evidence="5" id="KW-0547">Nucleotide-binding</keyword>
<dbReference type="InterPro" id="IPR036890">
    <property type="entry name" value="HATPase_C_sf"/>
</dbReference>
<keyword evidence="7" id="KW-0067">ATP-binding</keyword>
<dbReference type="InterPro" id="IPR050482">
    <property type="entry name" value="Sensor_HK_TwoCompSys"/>
</dbReference>
<feature type="transmembrane region" description="Helical" evidence="9">
    <location>
        <begin position="40"/>
        <end position="56"/>
    </location>
</feature>
<dbReference type="GO" id="GO:0046983">
    <property type="term" value="F:protein dimerization activity"/>
    <property type="evidence" value="ECO:0007669"/>
    <property type="project" value="InterPro"/>
</dbReference>
<reference evidence="11 12" key="1">
    <citation type="submission" date="2018-03" db="EMBL/GenBank/DDBJ databases">
        <title>Genomic Encyclopedia of Archaeal and Bacterial Type Strains, Phase II (KMG-II): from individual species to whole genera.</title>
        <authorList>
            <person name="Goeker M."/>
        </authorList>
    </citation>
    <scope>NUCLEOTIDE SEQUENCE [LARGE SCALE GENOMIC DNA]</scope>
    <source>
        <strain evidence="11 12">DSM 100065</strain>
    </source>
</reference>
<evidence type="ECO:0000256" key="4">
    <source>
        <dbReference type="ARBA" id="ARBA00022679"/>
    </source>
</evidence>
<evidence type="ECO:0000256" key="5">
    <source>
        <dbReference type="ARBA" id="ARBA00022741"/>
    </source>
</evidence>
<evidence type="ECO:0000256" key="3">
    <source>
        <dbReference type="ARBA" id="ARBA00022553"/>
    </source>
</evidence>
<keyword evidence="6 11" id="KW-0418">Kinase</keyword>
<feature type="transmembrane region" description="Helical" evidence="9">
    <location>
        <begin position="124"/>
        <end position="141"/>
    </location>
</feature>
<feature type="transmembrane region" description="Helical" evidence="9">
    <location>
        <begin position="89"/>
        <end position="117"/>
    </location>
</feature>
<sequence length="413" mass="44017">MSGRARTPYGSEVQIRERLNEQRAAAASLWGRVGPRTRDVIFILVALVTSINQIVMPQLDEGLIHNTLALVFAVVIGTASLWWRRAHPVALVVIGIVIIGLTAIYMFALIGLFSLAIRRRDRTLVILAMIGIVVSILGSTRPDRFSAGNTVATIAVILMSVLAGAYIGVRRDLLVSLRDQVTQAEAERDLRAAQARIAERSRIAREMHDVLAHKVSLIALHAGGLEVNSYAEPRAIEQAAHLIGLTARQALADLRGVLGVLRADESPEGSDLAPQPSIGDLPALIESSSQAGVRVELSISDGLDVPEVVGRTAYRIVQEALTNVHKHARRAATQVSVSGVQGTAVTVEVRNALPVSVDTLLPGAGAGLIGLRERVELLGGQFVSGETPEGGWLVKASIPWPKGSLSVDGRVVS</sequence>
<keyword evidence="3" id="KW-0597">Phosphoprotein</keyword>
<protein>
    <recommendedName>
        <fullName evidence="2">histidine kinase</fullName>
        <ecNumber evidence="2">2.7.13.3</ecNumber>
    </recommendedName>
</protein>
<evidence type="ECO:0000256" key="6">
    <source>
        <dbReference type="ARBA" id="ARBA00022777"/>
    </source>
</evidence>
<dbReference type="GO" id="GO:0000155">
    <property type="term" value="F:phosphorelay sensor kinase activity"/>
    <property type="evidence" value="ECO:0007669"/>
    <property type="project" value="InterPro"/>
</dbReference>
<feature type="transmembrane region" description="Helical" evidence="9">
    <location>
        <begin position="63"/>
        <end position="83"/>
    </location>
</feature>
<keyword evidence="9" id="KW-0472">Membrane</keyword>
<dbReference type="PANTHER" id="PTHR24421:SF10">
    <property type="entry name" value="NITRATE_NITRITE SENSOR PROTEIN NARQ"/>
    <property type="match status" value="1"/>
</dbReference>
<dbReference type="EC" id="2.7.13.3" evidence="2"/>
<keyword evidence="12" id="KW-1185">Reference proteome</keyword>
<dbReference type="EMBL" id="PVUE01000007">
    <property type="protein sequence ID" value="PRZ42017.1"/>
    <property type="molecule type" value="Genomic_DNA"/>
</dbReference>
<keyword evidence="8" id="KW-0902">Two-component regulatory system</keyword>
<comment type="caution">
    <text evidence="11">The sequence shown here is derived from an EMBL/GenBank/DDBJ whole genome shotgun (WGS) entry which is preliminary data.</text>
</comment>
<dbReference type="Gene3D" id="3.30.565.10">
    <property type="entry name" value="Histidine kinase-like ATPase, C-terminal domain"/>
    <property type="match status" value="1"/>
</dbReference>
<proteinExistence type="predicted"/>
<evidence type="ECO:0000256" key="9">
    <source>
        <dbReference type="SAM" id="Phobius"/>
    </source>
</evidence>
<dbReference type="GO" id="GO:0016020">
    <property type="term" value="C:membrane"/>
    <property type="evidence" value="ECO:0007669"/>
    <property type="project" value="InterPro"/>
</dbReference>
<evidence type="ECO:0000259" key="10">
    <source>
        <dbReference type="Pfam" id="PF07730"/>
    </source>
</evidence>
<dbReference type="SUPFAM" id="SSF55874">
    <property type="entry name" value="ATPase domain of HSP90 chaperone/DNA topoisomerase II/histidine kinase"/>
    <property type="match status" value="1"/>
</dbReference>
<organism evidence="11 12">
    <name type="scientific">Antricoccus suffuscus</name>
    <dbReference type="NCBI Taxonomy" id="1629062"/>
    <lineage>
        <taxon>Bacteria</taxon>
        <taxon>Bacillati</taxon>
        <taxon>Actinomycetota</taxon>
        <taxon>Actinomycetes</taxon>
        <taxon>Geodermatophilales</taxon>
        <taxon>Antricoccaceae</taxon>
        <taxon>Antricoccus</taxon>
    </lineage>
</organism>
<evidence type="ECO:0000256" key="1">
    <source>
        <dbReference type="ARBA" id="ARBA00000085"/>
    </source>
</evidence>
<dbReference type="Gene3D" id="1.20.5.1930">
    <property type="match status" value="1"/>
</dbReference>
<accession>A0A2T1A0K3</accession>
<evidence type="ECO:0000313" key="11">
    <source>
        <dbReference type="EMBL" id="PRZ42017.1"/>
    </source>
</evidence>
<dbReference type="GO" id="GO:0005524">
    <property type="term" value="F:ATP binding"/>
    <property type="evidence" value="ECO:0007669"/>
    <property type="project" value="UniProtKB-KW"/>
</dbReference>
<gene>
    <name evidence="11" type="ORF">CLV47_107145</name>
</gene>
<feature type="transmembrane region" description="Helical" evidence="9">
    <location>
        <begin position="147"/>
        <end position="169"/>
    </location>
</feature>
<evidence type="ECO:0000313" key="12">
    <source>
        <dbReference type="Proteomes" id="UP000237752"/>
    </source>
</evidence>
<keyword evidence="4" id="KW-0808">Transferase</keyword>
<dbReference type="Proteomes" id="UP000237752">
    <property type="component" value="Unassembled WGS sequence"/>
</dbReference>
<dbReference type="PANTHER" id="PTHR24421">
    <property type="entry name" value="NITRATE/NITRITE SENSOR PROTEIN NARX-RELATED"/>
    <property type="match status" value="1"/>
</dbReference>
<dbReference type="Pfam" id="PF07730">
    <property type="entry name" value="HisKA_3"/>
    <property type="match status" value="1"/>
</dbReference>
<dbReference type="CDD" id="cd16917">
    <property type="entry name" value="HATPase_UhpB-NarQ-NarX-like"/>
    <property type="match status" value="1"/>
</dbReference>
<evidence type="ECO:0000256" key="7">
    <source>
        <dbReference type="ARBA" id="ARBA00022840"/>
    </source>
</evidence>
<comment type="catalytic activity">
    <reaction evidence="1">
        <text>ATP + protein L-histidine = ADP + protein N-phospho-L-histidine.</text>
        <dbReference type="EC" id="2.7.13.3"/>
    </reaction>
</comment>
<dbReference type="AlphaFoldDB" id="A0A2T1A0K3"/>
<name>A0A2T1A0K3_9ACTN</name>